<protein>
    <submittedName>
        <fullName evidence="1">Phage-related protein</fullName>
    </submittedName>
</protein>
<name>A0A1I4HEK9_9HYPH</name>
<keyword evidence="2" id="KW-1185">Reference proteome</keyword>
<sequence>MTLKRVPAIFFRTEAGNEPVRDWLKALDQVDRRRIGEDIKLAEYGWPIGMPTCRPMGEGLHEIRSRISNGRIARALFYIDAMQRMVLLHAFIKKSQATPAEDLRLARTNKRKHEQGLT</sequence>
<dbReference type="AlphaFoldDB" id="A0A1I4HEK9"/>
<organism evidence="1 2">
    <name type="scientific">Methylorubrum salsuginis</name>
    <dbReference type="NCBI Taxonomy" id="414703"/>
    <lineage>
        <taxon>Bacteria</taxon>
        <taxon>Pseudomonadati</taxon>
        <taxon>Pseudomonadota</taxon>
        <taxon>Alphaproteobacteria</taxon>
        <taxon>Hyphomicrobiales</taxon>
        <taxon>Methylobacteriaceae</taxon>
        <taxon>Methylorubrum</taxon>
    </lineage>
</organism>
<dbReference type="Proteomes" id="UP000198804">
    <property type="component" value="Unassembled WGS sequence"/>
</dbReference>
<dbReference type="RefSeq" id="WP_091948719.1">
    <property type="nucleotide sequence ID" value="NZ_FOSV01000014.1"/>
</dbReference>
<dbReference type="OrthoDB" id="3233388at2"/>
<evidence type="ECO:0000313" key="2">
    <source>
        <dbReference type="Proteomes" id="UP000198804"/>
    </source>
</evidence>
<gene>
    <name evidence="1" type="ORF">SAMN04488125_11482</name>
</gene>
<dbReference type="Pfam" id="PF05973">
    <property type="entry name" value="Gp49"/>
    <property type="match status" value="1"/>
</dbReference>
<proteinExistence type="predicted"/>
<reference evidence="2" key="1">
    <citation type="submission" date="2016-10" db="EMBL/GenBank/DDBJ databases">
        <authorList>
            <person name="Varghese N."/>
            <person name="Submissions S."/>
        </authorList>
    </citation>
    <scope>NUCLEOTIDE SEQUENCE [LARGE SCALE GENOMIC DNA]</scope>
    <source>
        <strain evidence="2">CGMCC 1.6474</strain>
    </source>
</reference>
<evidence type="ECO:0000313" key="1">
    <source>
        <dbReference type="EMBL" id="SFL40655.1"/>
    </source>
</evidence>
<accession>A0A1I4HEK9</accession>
<dbReference type="EMBL" id="FOSV01000014">
    <property type="protein sequence ID" value="SFL40655.1"/>
    <property type="molecule type" value="Genomic_DNA"/>
</dbReference>
<dbReference type="STRING" id="414703.SAMN04488125_11482"/>
<dbReference type="InterPro" id="IPR009241">
    <property type="entry name" value="HigB-like"/>
</dbReference>